<evidence type="ECO:0000256" key="9">
    <source>
        <dbReference type="ARBA" id="ARBA00023163"/>
    </source>
</evidence>
<proteinExistence type="inferred from homology"/>
<keyword evidence="8" id="KW-0010">Activator</keyword>
<organism evidence="13 14">
    <name type="scientific">Temnothorax curvispinosus</name>
    <dbReference type="NCBI Taxonomy" id="300111"/>
    <lineage>
        <taxon>Eukaryota</taxon>
        <taxon>Metazoa</taxon>
        <taxon>Ecdysozoa</taxon>
        <taxon>Arthropoda</taxon>
        <taxon>Hexapoda</taxon>
        <taxon>Insecta</taxon>
        <taxon>Pterygota</taxon>
        <taxon>Neoptera</taxon>
        <taxon>Endopterygota</taxon>
        <taxon>Hymenoptera</taxon>
        <taxon>Apocrita</taxon>
        <taxon>Aculeata</taxon>
        <taxon>Formicoidea</taxon>
        <taxon>Formicidae</taxon>
        <taxon>Myrmicinae</taxon>
        <taxon>Temnothorax</taxon>
    </lineage>
</organism>
<dbReference type="CDD" id="cd08367">
    <property type="entry name" value="P53"/>
    <property type="match status" value="1"/>
</dbReference>
<accession>A0A6J1QFN6</accession>
<feature type="binding site" evidence="11">
    <location>
        <position position="232"/>
    </location>
    <ligand>
        <name>Zn(2+)</name>
        <dbReference type="ChEBI" id="CHEBI:29105"/>
    </ligand>
</feature>
<keyword evidence="3" id="KW-0053">Apoptosis</keyword>
<dbReference type="GO" id="GO:0000978">
    <property type="term" value="F:RNA polymerase II cis-regulatory region sequence-specific DNA binding"/>
    <property type="evidence" value="ECO:0007669"/>
    <property type="project" value="TreeGrafter"/>
</dbReference>
<dbReference type="Proteomes" id="UP000504618">
    <property type="component" value="Unplaced"/>
</dbReference>
<dbReference type="InterPro" id="IPR011615">
    <property type="entry name" value="p53_DNA-bd"/>
</dbReference>
<dbReference type="OrthoDB" id="5915660at2759"/>
<feature type="binding site" evidence="11">
    <location>
        <position position="171"/>
    </location>
    <ligand>
        <name>Zn(2+)</name>
        <dbReference type="ChEBI" id="CHEBI:29105"/>
    </ligand>
</feature>
<evidence type="ECO:0000313" key="14">
    <source>
        <dbReference type="RefSeq" id="XP_024880623.1"/>
    </source>
</evidence>
<evidence type="ECO:0000256" key="11">
    <source>
        <dbReference type="PIRSR" id="PIRSR602117-1"/>
    </source>
</evidence>
<dbReference type="SUPFAM" id="SSF49417">
    <property type="entry name" value="p53-like transcription factors"/>
    <property type="match status" value="1"/>
</dbReference>
<dbReference type="GO" id="GO:0046872">
    <property type="term" value="F:metal ion binding"/>
    <property type="evidence" value="ECO:0007669"/>
    <property type="project" value="UniProtKB-KW"/>
</dbReference>
<feature type="domain" description="p53 DNA-binding" evidence="12">
    <location>
        <begin position="102"/>
        <end position="282"/>
    </location>
</feature>
<keyword evidence="4 11" id="KW-0479">Metal-binding</keyword>
<protein>
    <submittedName>
        <fullName evidence="14">Tumor protein p73</fullName>
    </submittedName>
</protein>
<dbReference type="Pfam" id="PF00870">
    <property type="entry name" value="P53"/>
    <property type="match status" value="1"/>
</dbReference>
<keyword evidence="6" id="KW-0805">Transcription regulation</keyword>
<name>A0A6J1QFN6_9HYME</name>
<keyword evidence="10" id="KW-0539">Nucleus</keyword>
<feature type="binding site" evidence="11">
    <location>
        <position position="168"/>
    </location>
    <ligand>
        <name>Zn(2+)</name>
        <dbReference type="ChEBI" id="CHEBI:29105"/>
    </ligand>
</feature>
<evidence type="ECO:0000256" key="7">
    <source>
        <dbReference type="ARBA" id="ARBA00023125"/>
    </source>
</evidence>
<evidence type="ECO:0000313" key="13">
    <source>
        <dbReference type="Proteomes" id="UP000504618"/>
    </source>
</evidence>
<evidence type="ECO:0000259" key="12">
    <source>
        <dbReference type="Pfam" id="PF00870"/>
    </source>
</evidence>
<evidence type="ECO:0000256" key="1">
    <source>
        <dbReference type="ARBA" id="ARBA00004123"/>
    </source>
</evidence>
<dbReference type="AlphaFoldDB" id="A0A6J1QFN6"/>
<comment type="subcellular location">
    <subcellularLocation>
        <location evidence="1">Nucleus</location>
    </subcellularLocation>
</comment>
<dbReference type="InterPro" id="IPR008967">
    <property type="entry name" value="p53-like_TF_DNA-bd_sf"/>
</dbReference>
<comment type="similarity">
    <text evidence="2">Belongs to the p53 family.</text>
</comment>
<dbReference type="RefSeq" id="XP_024880623.1">
    <property type="nucleotide sequence ID" value="XM_025024855.1"/>
</dbReference>
<evidence type="ECO:0000256" key="4">
    <source>
        <dbReference type="ARBA" id="ARBA00022723"/>
    </source>
</evidence>
<dbReference type="GO" id="GO:0000981">
    <property type="term" value="F:DNA-binding transcription factor activity, RNA polymerase II-specific"/>
    <property type="evidence" value="ECO:0007669"/>
    <property type="project" value="TreeGrafter"/>
</dbReference>
<keyword evidence="5 11" id="KW-0862">Zinc</keyword>
<sequence>MLGVNGVTTGVSVYSDSQESALIDEETFKDIETSFGGTLPVVPENIHELEVMEEKPDTFAMSANVSVAVEKKLKRKMEIEDDDREHYYPEYPALYNDYLGCPLNFQFTFGDSNGQDWVYSEVLKKLYIKMEKVLPLRFTWEPAMPGLLLRTELVFLLDEHKSDPVKRCYNHAAITNHVNQTMEQGRIKHVVHCVNHASSIYKEKDGYLSILTPLCTPEAGSQYVPMCFKFFCKNSCPSGMNRRATELVFTLENEQNRTLARRTIVIRICSCPKRDKQKDEAEYGEDPLSSVKRKILTPNKKMSYDKHVYKVELNIVGKENYLAVYNYAYDIMAGQAAKTGQHDVFKPYMDAILNQIP</sequence>
<dbReference type="GeneID" id="112460253"/>
<evidence type="ECO:0000256" key="8">
    <source>
        <dbReference type="ARBA" id="ARBA00023159"/>
    </source>
</evidence>
<evidence type="ECO:0000256" key="5">
    <source>
        <dbReference type="ARBA" id="ARBA00022833"/>
    </source>
</evidence>
<dbReference type="PRINTS" id="PR00386">
    <property type="entry name" value="P53SUPPRESSR"/>
</dbReference>
<keyword evidence="7" id="KW-0238">DNA-binding</keyword>
<reference evidence="14" key="1">
    <citation type="submission" date="2025-08" db="UniProtKB">
        <authorList>
            <consortium name="RefSeq"/>
        </authorList>
    </citation>
    <scope>IDENTIFICATION</scope>
    <source>
        <tissue evidence="14">Whole body</tissue>
    </source>
</reference>
<dbReference type="Gene3D" id="2.60.40.720">
    <property type="match status" value="1"/>
</dbReference>
<dbReference type="InterPro" id="IPR002117">
    <property type="entry name" value="p53_tumour_suppressor"/>
</dbReference>
<feature type="binding site" evidence="11">
    <location>
        <position position="236"/>
    </location>
    <ligand>
        <name>Zn(2+)</name>
        <dbReference type="ChEBI" id="CHEBI:29105"/>
    </ligand>
</feature>
<evidence type="ECO:0000256" key="10">
    <source>
        <dbReference type="ARBA" id="ARBA00023242"/>
    </source>
</evidence>
<evidence type="ECO:0000256" key="2">
    <source>
        <dbReference type="ARBA" id="ARBA00006167"/>
    </source>
</evidence>
<evidence type="ECO:0000256" key="3">
    <source>
        <dbReference type="ARBA" id="ARBA00022703"/>
    </source>
</evidence>
<gene>
    <name evidence="14" type="primary">LOC112460253</name>
</gene>
<comment type="cofactor">
    <cofactor evidence="11">
        <name>Zn(2+)</name>
        <dbReference type="ChEBI" id="CHEBI:29105"/>
    </cofactor>
    <text evidence="11">Binds 1 zinc ion per subunit.</text>
</comment>
<dbReference type="GO" id="GO:0006915">
    <property type="term" value="P:apoptotic process"/>
    <property type="evidence" value="ECO:0007669"/>
    <property type="project" value="UniProtKB-KW"/>
</dbReference>
<keyword evidence="13" id="KW-1185">Reference proteome</keyword>
<dbReference type="GO" id="GO:0005634">
    <property type="term" value="C:nucleus"/>
    <property type="evidence" value="ECO:0007669"/>
    <property type="project" value="UniProtKB-SubCell"/>
</dbReference>
<keyword evidence="9" id="KW-0804">Transcription</keyword>
<dbReference type="CTD" id="2768677"/>
<dbReference type="InterPro" id="IPR012346">
    <property type="entry name" value="p53/RUNT-type_TF_DNA-bd_sf"/>
</dbReference>
<dbReference type="PANTHER" id="PTHR11447:SF16">
    <property type="entry name" value="P53 PROTEIN LONG FORM VARIANT 1"/>
    <property type="match status" value="1"/>
</dbReference>
<dbReference type="PANTHER" id="PTHR11447">
    <property type="entry name" value="CELLULAR TUMOR ANTIGEN P53"/>
    <property type="match status" value="1"/>
</dbReference>
<evidence type="ECO:0000256" key="6">
    <source>
        <dbReference type="ARBA" id="ARBA00023015"/>
    </source>
</evidence>